<evidence type="ECO:0000256" key="1">
    <source>
        <dbReference type="ARBA" id="ARBA00004606"/>
    </source>
</evidence>
<evidence type="ECO:0000256" key="9">
    <source>
        <dbReference type="ARBA" id="ARBA00022968"/>
    </source>
</evidence>
<dbReference type="Gene3D" id="3.90.550.50">
    <property type="match status" value="1"/>
</dbReference>
<keyword evidence="6" id="KW-0808">Transferase</keyword>
<reference evidence="13" key="1">
    <citation type="journal article" date="2023" name="Mol. Biol. Evol.">
        <title>Third-Generation Sequencing Reveals the Adaptive Role of the Epigenome in Three Deep-Sea Polychaetes.</title>
        <authorList>
            <person name="Perez M."/>
            <person name="Aroh O."/>
            <person name="Sun Y."/>
            <person name="Lan Y."/>
            <person name="Juniper S.K."/>
            <person name="Young C.R."/>
            <person name="Angers B."/>
            <person name="Qian P.Y."/>
        </authorList>
    </citation>
    <scope>NUCLEOTIDE SEQUENCE</scope>
    <source>
        <strain evidence="13">P08H-3</strain>
    </source>
</reference>
<feature type="domain" description="Fringe-like glycosyltransferase" evidence="12">
    <location>
        <begin position="5"/>
        <end position="153"/>
    </location>
</feature>
<evidence type="ECO:0000313" key="14">
    <source>
        <dbReference type="Proteomes" id="UP001208570"/>
    </source>
</evidence>
<keyword evidence="7" id="KW-0812">Transmembrane</keyword>
<evidence type="ECO:0000256" key="7">
    <source>
        <dbReference type="ARBA" id="ARBA00022692"/>
    </source>
</evidence>
<dbReference type="GO" id="GO:0016263">
    <property type="term" value="F:glycoprotein-N-acetylgalactosamine 3-beta-galactosyltransferase activity"/>
    <property type="evidence" value="ECO:0007669"/>
    <property type="project" value="UniProtKB-EC"/>
</dbReference>
<keyword evidence="10" id="KW-1133">Transmembrane helix</keyword>
<comment type="subcellular location">
    <subcellularLocation>
        <location evidence="1">Membrane</location>
        <topology evidence="1">Single-pass type II membrane protein</topology>
    </subcellularLocation>
</comment>
<evidence type="ECO:0000256" key="10">
    <source>
        <dbReference type="ARBA" id="ARBA00022989"/>
    </source>
</evidence>
<dbReference type="GO" id="GO:0000166">
    <property type="term" value="F:nucleotide binding"/>
    <property type="evidence" value="ECO:0007669"/>
    <property type="project" value="UniProtKB-KW"/>
</dbReference>
<dbReference type="PANTHER" id="PTHR23033:SF14">
    <property type="entry name" value="GLYCOPROTEIN-N-ACETYLGALACTOSAMINE 3-BETA-GALACTOSYLTRANSFERASE 1-RELATED"/>
    <property type="match status" value="1"/>
</dbReference>
<evidence type="ECO:0000313" key="13">
    <source>
        <dbReference type="EMBL" id="KAK2144240.1"/>
    </source>
</evidence>
<evidence type="ECO:0000256" key="11">
    <source>
        <dbReference type="ARBA" id="ARBA00023136"/>
    </source>
</evidence>
<dbReference type="InterPro" id="IPR026050">
    <property type="entry name" value="C1GALT1/C1GALT1_chp1"/>
</dbReference>
<dbReference type="GO" id="GO:0016020">
    <property type="term" value="C:membrane"/>
    <property type="evidence" value="ECO:0007669"/>
    <property type="project" value="UniProtKB-SubCell"/>
</dbReference>
<evidence type="ECO:0000256" key="5">
    <source>
        <dbReference type="ARBA" id="ARBA00022676"/>
    </source>
</evidence>
<evidence type="ECO:0000256" key="4">
    <source>
        <dbReference type="ARBA" id="ARBA00012557"/>
    </source>
</evidence>
<sequence length="239" mass="28016">MLEIRAKVVRKTWAKRCNKWIFVSDETNASFPTIGFGTELGREHLTAKTMRAFDYIYEHHINDADWFLKADDDTYVIVENLRYLLSEHSPREPIYFGHLFKVLVKQGYFSGGAGYVLSREALERFGKRDKKLCVDDGGSEDVNFGKCMENLNVLSGDSRDRFGRSRFHCFSIQDTLGRHYMPWYYAYSKYNPDETNVSDYPISFHYVSPESMEFLEYYVYHLKVYGEDWALNDRNISAG</sequence>
<protein>
    <recommendedName>
        <fullName evidence="4">N-acetylgalactosaminide beta-1,3-galactosyltransferase</fullName>
        <ecNumber evidence="4">2.4.1.122</ecNumber>
    </recommendedName>
</protein>
<dbReference type="PANTHER" id="PTHR23033">
    <property type="entry name" value="BETA1,3-GALACTOSYLTRANSFERASE"/>
    <property type="match status" value="1"/>
</dbReference>
<dbReference type="AlphaFoldDB" id="A0AAD9J1H3"/>
<accession>A0AAD9J1H3</accession>
<proteinExistence type="inferred from homology"/>
<dbReference type="InterPro" id="IPR003378">
    <property type="entry name" value="Fringe-like_glycosylTrfase"/>
</dbReference>
<evidence type="ECO:0000256" key="2">
    <source>
        <dbReference type="ARBA" id="ARBA00004922"/>
    </source>
</evidence>
<dbReference type="EMBL" id="JAODUP010000776">
    <property type="protein sequence ID" value="KAK2144240.1"/>
    <property type="molecule type" value="Genomic_DNA"/>
</dbReference>
<name>A0AAD9J1H3_9ANNE</name>
<evidence type="ECO:0000259" key="12">
    <source>
        <dbReference type="Pfam" id="PF02434"/>
    </source>
</evidence>
<evidence type="ECO:0000256" key="6">
    <source>
        <dbReference type="ARBA" id="ARBA00022679"/>
    </source>
</evidence>
<organism evidence="13 14">
    <name type="scientific">Paralvinella palmiformis</name>
    <dbReference type="NCBI Taxonomy" id="53620"/>
    <lineage>
        <taxon>Eukaryota</taxon>
        <taxon>Metazoa</taxon>
        <taxon>Spiralia</taxon>
        <taxon>Lophotrochozoa</taxon>
        <taxon>Annelida</taxon>
        <taxon>Polychaeta</taxon>
        <taxon>Sedentaria</taxon>
        <taxon>Canalipalpata</taxon>
        <taxon>Terebellida</taxon>
        <taxon>Terebelliformia</taxon>
        <taxon>Alvinellidae</taxon>
        <taxon>Paralvinella</taxon>
    </lineage>
</organism>
<keyword evidence="5" id="KW-0328">Glycosyltransferase</keyword>
<comment type="caution">
    <text evidence="13">The sequence shown here is derived from an EMBL/GenBank/DDBJ whole genome shotgun (WGS) entry which is preliminary data.</text>
</comment>
<dbReference type="Pfam" id="PF02434">
    <property type="entry name" value="Fringe"/>
    <property type="match status" value="1"/>
</dbReference>
<keyword evidence="9" id="KW-0735">Signal-anchor</keyword>
<keyword evidence="8" id="KW-0547">Nucleotide-binding</keyword>
<keyword evidence="11" id="KW-0472">Membrane</keyword>
<keyword evidence="14" id="KW-1185">Reference proteome</keyword>
<comment type="pathway">
    <text evidence="2">Protein modification; protein glycosylation.</text>
</comment>
<dbReference type="EC" id="2.4.1.122" evidence="4"/>
<gene>
    <name evidence="13" type="ORF">LSH36_776g03057</name>
</gene>
<evidence type="ECO:0000256" key="8">
    <source>
        <dbReference type="ARBA" id="ARBA00022741"/>
    </source>
</evidence>
<comment type="similarity">
    <text evidence="3">Belongs to the glycosyltransferase 31 family. Beta3-Gal-T subfamily.</text>
</comment>
<dbReference type="Proteomes" id="UP001208570">
    <property type="component" value="Unassembled WGS sequence"/>
</dbReference>
<evidence type="ECO:0000256" key="3">
    <source>
        <dbReference type="ARBA" id="ARBA00006462"/>
    </source>
</evidence>